<dbReference type="Proteomes" id="UP000663193">
    <property type="component" value="Chromosome 7"/>
</dbReference>
<name>A0A7U2I0D5_PHANO</name>
<evidence type="ECO:0000313" key="1">
    <source>
        <dbReference type="EMBL" id="QRC97318.1"/>
    </source>
</evidence>
<dbReference type="AlphaFoldDB" id="A0A7U2I0D5"/>
<sequence length="143" mass="16354">MQWKSIRLNSYNMSSYLLVHIAHKTCCACRQIRRSISVRKVISVLSLFHFPQLPIGILARGIRDGARGSLYVSRVTAMGLACALTDTGKDIIQHWSPYRASSLRLPQPKMRADSTHRIDGPCRYGDCNRQAWRQWRRQGLEVA</sequence>
<accession>A0A7U2I0D5</accession>
<keyword evidence="2" id="KW-1185">Reference proteome</keyword>
<organism evidence="1 2">
    <name type="scientific">Phaeosphaeria nodorum (strain SN15 / ATCC MYA-4574 / FGSC 10173)</name>
    <name type="common">Glume blotch fungus</name>
    <name type="synonym">Parastagonospora nodorum</name>
    <dbReference type="NCBI Taxonomy" id="321614"/>
    <lineage>
        <taxon>Eukaryota</taxon>
        <taxon>Fungi</taxon>
        <taxon>Dikarya</taxon>
        <taxon>Ascomycota</taxon>
        <taxon>Pezizomycotina</taxon>
        <taxon>Dothideomycetes</taxon>
        <taxon>Pleosporomycetidae</taxon>
        <taxon>Pleosporales</taxon>
        <taxon>Pleosporineae</taxon>
        <taxon>Phaeosphaeriaceae</taxon>
        <taxon>Parastagonospora</taxon>
    </lineage>
</organism>
<protein>
    <submittedName>
        <fullName evidence="1">Uncharacterized protein</fullName>
    </submittedName>
</protein>
<dbReference type="VEuPathDB" id="FungiDB:JI435_410440"/>
<dbReference type="EMBL" id="CP069029">
    <property type="protein sequence ID" value="QRC97318.1"/>
    <property type="molecule type" value="Genomic_DNA"/>
</dbReference>
<gene>
    <name evidence="1" type="ORF">JI435_410440</name>
</gene>
<proteinExistence type="predicted"/>
<evidence type="ECO:0000313" key="2">
    <source>
        <dbReference type="Proteomes" id="UP000663193"/>
    </source>
</evidence>
<reference evidence="2" key="1">
    <citation type="journal article" date="2021" name="BMC Genomics">
        <title>Chromosome-level genome assembly and manually-curated proteome of model necrotroph Parastagonospora nodorum Sn15 reveals a genome-wide trove of candidate effector homologs, and redundancy of virulence-related functions within an accessory chromosome.</title>
        <authorList>
            <person name="Bertazzoni S."/>
            <person name="Jones D.A.B."/>
            <person name="Phan H.T."/>
            <person name="Tan K.-C."/>
            <person name="Hane J.K."/>
        </authorList>
    </citation>
    <scope>NUCLEOTIDE SEQUENCE [LARGE SCALE GENOMIC DNA]</scope>
    <source>
        <strain evidence="2">SN15 / ATCC MYA-4574 / FGSC 10173)</strain>
    </source>
</reference>